<dbReference type="InterPro" id="IPR050155">
    <property type="entry name" value="HAD-like_hydrolase_sf"/>
</dbReference>
<dbReference type="InterPro" id="IPR041492">
    <property type="entry name" value="HAD_2"/>
</dbReference>
<protein>
    <submittedName>
        <fullName evidence="1">HAD hydrolase-like protein</fullName>
    </submittedName>
</protein>
<proteinExistence type="predicted"/>
<dbReference type="RefSeq" id="WP_194028795.1">
    <property type="nucleotide sequence ID" value="NZ_JADEWZ010000008.1"/>
</dbReference>
<dbReference type="SFLD" id="SFLDG01129">
    <property type="entry name" value="C1.5:_HAD__Beta-PGM__Phosphata"/>
    <property type="match status" value="1"/>
</dbReference>
<keyword evidence="2" id="KW-1185">Reference proteome</keyword>
<dbReference type="InterPro" id="IPR036412">
    <property type="entry name" value="HAD-like_sf"/>
</dbReference>
<evidence type="ECO:0000313" key="2">
    <source>
        <dbReference type="Proteomes" id="UP000654482"/>
    </source>
</evidence>
<dbReference type="SUPFAM" id="SSF56784">
    <property type="entry name" value="HAD-like"/>
    <property type="match status" value="1"/>
</dbReference>
<dbReference type="GO" id="GO:0008967">
    <property type="term" value="F:phosphoglycolate phosphatase activity"/>
    <property type="evidence" value="ECO:0007669"/>
    <property type="project" value="TreeGrafter"/>
</dbReference>
<sequence length="223" mass="25542">MNAVFVVFDFDGTLADSRLAFLDIINRLADEFGYQPVSNEEADKMRRLSSKEIVQQSKVPPVKIPFLLRRLKRELSKEIVDILPIPGIETSLRELKDCGFELGILTSNLTENVNAFLEKNNLQNLFTFVYSENNLFGKDKALKKVFKRHEIAPENSIYVGDETRDIEAARKMKVKCIAVSWGFNAKDALARYQPDFLVDDPQELIRVIQSVDDASRLREVSRE</sequence>
<accession>A0A8J7IT89</accession>
<dbReference type="GO" id="GO:0006281">
    <property type="term" value="P:DNA repair"/>
    <property type="evidence" value="ECO:0007669"/>
    <property type="project" value="TreeGrafter"/>
</dbReference>
<dbReference type="Proteomes" id="UP000654482">
    <property type="component" value="Unassembled WGS sequence"/>
</dbReference>
<dbReference type="PANTHER" id="PTHR43434">
    <property type="entry name" value="PHOSPHOGLYCOLATE PHOSPHATASE"/>
    <property type="match status" value="1"/>
</dbReference>
<dbReference type="InterPro" id="IPR023198">
    <property type="entry name" value="PGP-like_dom2"/>
</dbReference>
<name>A0A8J7IT89_9CYAN</name>
<organism evidence="1 2">
    <name type="scientific">Lusitaniella coriacea LEGE 07157</name>
    <dbReference type="NCBI Taxonomy" id="945747"/>
    <lineage>
        <taxon>Bacteria</taxon>
        <taxon>Bacillati</taxon>
        <taxon>Cyanobacteriota</taxon>
        <taxon>Cyanophyceae</taxon>
        <taxon>Spirulinales</taxon>
        <taxon>Lusitaniellaceae</taxon>
        <taxon>Lusitaniella</taxon>
    </lineage>
</organism>
<dbReference type="Gene3D" id="3.40.50.1000">
    <property type="entry name" value="HAD superfamily/HAD-like"/>
    <property type="match status" value="1"/>
</dbReference>
<evidence type="ECO:0000313" key="1">
    <source>
        <dbReference type="EMBL" id="MBE9115708.1"/>
    </source>
</evidence>
<keyword evidence="1" id="KW-0378">Hydrolase</keyword>
<dbReference type="EMBL" id="JADEWZ010000008">
    <property type="protein sequence ID" value="MBE9115708.1"/>
    <property type="molecule type" value="Genomic_DNA"/>
</dbReference>
<dbReference type="SFLD" id="SFLDS00003">
    <property type="entry name" value="Haloacid_Dehalogenase"/>
    <property type="match status" value="1"/>
</dbReference>
<dbReference type="Pfam" id="PF13419">
    <property type="entry name" value="HAD_2"/>
    <property type="match status" value="1"/>
</dbReference>
<dbReference type="Gene3D" id="1.10.150.240">
    <property type="entry name" value="Putative phosphatase, domain 2"/>
    <property type="match status" value="1"/>
</dbReference>
<dbReference type="GO" id="GO:0005829">
    <property type="term" value="C:cytosol"/>
    <property type="evidence" value="ECO:0007669"/>
    <property type="project" value="TreeGrafter"/>
</dbReference>
<comment type="caution">
    <text evidence="1">The sequence shown here is derived from an EMBL/GenBank/DDBJ whole genome shotgun (WGS) entry which is preliminary data.</text>
</comment>
<dbReference type="PANTHER" id="PTHR43434:SF13">
    <property type="entry name" value="PHOSPHOGLYCOLATE PHOSPHATASE"/>
    <property type="match status" value="1"/>
</dbReference>
<reference evidence="1" key="1">
    <citation type="submission" date="2020-10" db="EMBL/GenBank/DDBJ databases">
        <authorList>
            <person name="Castelo-Branco R."/>
            <person name="Eusebio N."/>
            <person name="Adriana R."/>
            <person name="Vieira A."/>
            <person name="Brugerolle De Fraissinette N."/>
            <person name="Rezende De Castro R."/>
            <person name="Schneider M.P."/>
            <person name="Vasconcelos V."/>
            <person name="Leao P.N."/>
        </authorList>
    </citation>
    <scope>NUCLEOTIDE SEQUENCE</scope>
    <source>
        <strain evidence="1">LEGE 07157</strain>
    </source>
</reference>
<gene>
    <name evidence="1" type="ORF">IQ249_07360</name>
</gene>
<dbReference type="InterPro" id="IPR023214">
    <property type="entry name" value="HAD_sf"/>
</dbReference>
<dbReference type="AlphaFoldDB" id="A0A8J7IT89"/>